<name>A0A166L1C9_9AGAM</name>
<evidence type="ECO:0000313" key="3">
    <source>
        <dbReference type="Proteomes" id="UP000076532"/>
    </source>
</evidence>
<protein>
    <submittedName>
        <fullName evidence="2">Uncharacterized protein</fullName>
    </submittedName>
</protein>
<evidence type="ECO:0000256" key="1">
    <source>
        <dbReference type="SAM" id="MobiDB-lite"/>
    </source>
</evidence>
<organism evidence="2 3">
    <name type="scientific">Athelia psychrophila</name>
    <dbReference type="NCBI Taxonomy" id="1759441"/>
    <lineage>
        <taxon>Eukaryota</taxon>
        <taxon>Fungi</taxon>
        <taxon>Dikarya</taxon>
        <taxon>Basidiomycota</taxon>
        <taxon>Agaricomycotina</taxon>
        <taxon>Agaricomycetes</taxon>
        <taxon>Agaricomycetidae</taxon>
        <taxon>Atheliales</taxon>
        <taxon>Atheliaceae</taxon>
        <taxon>Athelia</taxon>
    </lineage>
</organism>
<feature type="region of interest" description="Disordered" evidence="1">
    <location>
        <begin position="56"/>
        <end position="75"/>
    </location>
</feature>
<evidence type="ECO:0000313" key="2">
    <source>
        <dbReference type="EMBL" id="KZP22471.1"/>
    </source>
</evidence>
<sequence length="75" mass="8358">MCHQQSQLASQVGLEHRSLVKTLCREPHLPSQQRTIHGHIHIPQFPISAQNSEQVARAGYRGGSVTEQPPSHRST</sequence>
<dbReference type="EMBL" id="KV417539">
    <property type="protein sequence ID" value="KZP22471.1"/>
    <property type="molecule type" value="Genomic_DNA"/>
</dbReference>
<dbReference type="AlphaFoldDB" id="A0A166L1C9"/>
<proteinExistence type="predicted"/>
<gene>
    <name evidence="2" type="ORF">FIBSPDRAFT_859534</name>
</gene>
<accession>A0A166L1C9</accession>
<dbReference type="Proteomes" id="UP000076532">
    <property type="component" value="Unassembled WGS sequence"/>
</dbReference>
<reference evidence="2 3" key="1">
    <citation type="journal article" date="2016" name="Mol. Biol. Evol.">
        <title>Comparative Genomics of Early-Diverging Mushroom-Forming Fungi Provides Insights into the Origins of Lignocellulose Decay Capabilities.</title>
        <authorList>
            <person name="Nagy L.G."/>
            <person name="Riley R."/>
            <person name="Tritt A."/>
            <person name="Adam C."/>
            <person name="Daum C."/>
            <person name="Floudas D."/>
            <person name="Sun H."/>
            <person name="Yadav J.S."/>
            <person name="Pangilinan J."/>
            <person name="Larsson K.H."/>
            <person name="Matsuura K."/>
            <person name="Barry K."/>
            <person name="Labutti K."/>
            <person name="Kuo R."/>
            <person name="Ohm R.A."/>
            <person name="Bhattacharya S.S."/>
            <person name="Shirouzu T."/>
            <person name="Yoshinaga Y."/>
            <person name="Martin F.M."/>
            <person name="Grigoriev I.V."/>
            <person name="Hibbett D.S."/>
        </authorList>
    </citation>
    <scope>NUCLEOTIDE SEQUENCE [LARGE SCALE GENOMIC DNA]</scope>
    <source>
        <strain evidence="2 3">CBS 109695</strain>
    </source>
</reference>
<keyword evidence="3" id="KW-1185">Reference proteome</keyword>
<feature type="compositionally biased region" description="Polar residues" evidence="1">
    <location>
        <begin position="65"/>
        <end position="75"/>
    </location>
</feature>